<dbReference type="Proteomes" id="UP000024404">
    <property type="component" value="Unassembled WGS sequence"/>
</dbReference>
<dbReference type="EMBL" id="CMVM020000314">
    <property type="status" value="NOT_ANNOTATED_CDS"/>
    <property type="molecule type" value="Genomic_DNA"/>
</dbReference>
<accession>A0A8R1TIQ2</accession>
<dbReference type="OMA" id="MSTTFAC"/>
<dbReference type="AlphaFoldDB" id="A0A8R1TIQ2"/>
<dbReference type="EnsemblMetazoa" id="OVOC10076.1">
    <property type="protein sequence ID" value="OVOC10076.1"/>
    <property type="gene ID" value="WBGene00246885"/>
</dbReference>
<dbReference type="PANTHER" id="PTHR36519:SF9">
    <property type="entry name" value="EB DOMAIN-CONTAINING PROTEIN-RELATED"/>
    <property type="match status" value="1"/>
</dbReference>
<organism evidence="1 2">
    <name type="scientific">Onchocerca volvulus</name>
    <dbReference type="NCBI Taxonomy" id="6282"/>
    <lineage>
        <taxon>Eukaryota</taxon>
        <taxon>Metazoa</taxon>
        <taxon>Ecdysozoa</taxon>
        <taxon>Nematoda</taxon>
        <taxon>Chromadorea</taxon>
        <taxon>Rhabditida</taxon>
        <taxon>Spirurina</taxon>
        <taxon>Spiruromorpha</taxon>
        <taxon>Filarioidea</taxon>
        <taxon>Onchocercidae</taxon>
        <taxon>Onchocerca</taxon>
    </lineage>
</organism>
<protein>
    <recommendedName>
        <fullName evidence="3">EB domain-containing protein</fullName>
    </recommendedName>
</protein>
<reference evidence="1" key="2">
    <citation type="submission" date="2022-06" db="UniProtKB">
        <authorList>
            <consortium name="EnsemblMetazoa"/>
        </authorList>
    </citation>
    <scope>IDENTIFICATION</scope>
</reference>
<dbReference type="PANTHER" id="PTHR36519">
    <property type="entry name" value="FIP (FUNGUS-INDUCED PROTEIN) RELATED-RELATED"/>
    <property type="match status" value="1"/>
</dbReference>
<evidence type="ECO:0000313" key="1">
    <source>
        <dbReference type="EnsemblMetazoa" id="OVOC10076.1"/>
    </source>
</evidence>
<keyword evidence="2" id="KW-1185">Reference proteome</keyword>
<proteinExistence type="predicted"/>
<name>A0A8R1TIQ2_ONCVO</name>
<evidence type="ECO:0000313" key="2">
    <source>
        <dbReference type="Proteomes" id="UP000024404"/>
    </source>
</evidence>
<evidence type="ECO:0008006" key="3">
    <source>
        <dbReference type="Google" id="ProtNLM"/>
    </source>
</evidence>
<reference evidence="2" key="1">
    <citation type="submission" date="2013-10" db="EMBL/GenBank/DDBJ databases">
        <title>Genome sequencing of Onchocerca volvulus.</title>
        <authorList>
            <person name="Cotton J."/>
            <person name="Tsai J."/>
            <person name="Stanley E."/>
            <person name="Tracey A."/>
            <person name="Holroyd N."/>
            <person name="Lustigman S."/>
            <person name="Berriman M."/>
        </authorList>
    </citation>
    <scope>NUCLEOTIDE SEQUENCE</scope>
</reference>
<sequence length="204" mass="22069">MPLSLLSGYGMDICRYMSCPYGQYCLNGACWSTTPALLTTTAIPTNFNPFPAIQSTYSGYIKPSLTTYPWSTVIRPESAYSSKQRLCLANCYNGQTCLYSGCFYGQSGYNFGTEPCNLTEHCPVGQICVNGFCLPSNIANIGNRNQPLLISCSTGAPCPVGYYCINGFCVRNALTSTFACSHGMCPSGMTCYMGRCVSSSFFGK</sequence>